<dbReference type="InterPro" id="IPR024535">
    <property type="entry name" value="RHGA/B-epi-like_pectate_lyase"/>
</dbReference>
<dbReference type="Pfam" id="PF12708">
    <property type="entry name" value="Pect-lyase_RHGA_epim"/>
    <property type="match status" value="1"/>
</dbReference>
<accession>K9URB9</accession>
<name>K9URB9_CHAP6</name>
<dbReference type="PATRIC" id="fig|1173020.3.peg.6831"/>
<proteinExistence type="predicted"/>
<keyword evidence="3" id="KW-1185">Reference proteome</keyword>
<dbReference type="EMBL" id="CP003600">
    <property type="protein sequence ID" value="AFY96779.1"/>
    <property type="molecule type" value="Genomic_DNA"/>
</dbReference>
<dbReference type="OrthoDB" id="9757799at2"/>
<feature type="domain" description="Rhamnogalacturonase A/B/Epimerase-like pectate lyase" evidence="1">
    <location>
        <begin position="56"/>
        <end position="252"/>
    </location>
</feature>
<dbReference type="Gene3D" id="2.160.20.10">
    <property type="entry name" value="Single-stranded right-handed beta-helix, Pectin lyase-like"/>
    <property type="match status" value="2"/>
</dbReference>
<dbReference type="Proteomes" id="UP000010366">
    <property type="component" value="Chromosome"/>
</dbReference>
<dbReference type="InterPro" id="IPR012334">
    <property type="entry name" value="Pectin_lyas_fold"/>
</dbReference>
<reference evidence="2 3" key="1">
    <citation type="submission" date="2012-05" db="EMBL/GenBank/DDBJ databases">
        <title>Finished chromosome of genome of Chamaesiphon sp. PCC 6605.</title>
        <authorList>
            <consortium name="US DOE Joint Genome Institute"/>
            <person name="Gugger M."/>
            <person name="Coursin T."/>
            <person name="Rippka R."/>
            <person name="Tandeau De Marsac N."/>
            <person name="Huntemann M."/>
            <person name="Wei C.-L."/>
            <person name="Han J."/>
            <person name="Detter J.C."/>
            <person name="Han C."/>
            <person name="Tapia R."/>
            <person name="Chen A."/>
            <person name="Kyrpides N."/>
            <person name="Mavromatis K."/>
            <person name="Markowitz V."/>
            <person name="Szeto E."/>
            <person name="Ivanova N."/>
            <person name="Pagani I."/>
            <person name="Pati A."/>
            <person name="Goodwin L."/>
            <person name="Nordberg H.P."/>
            <person name="Cantor M.N."/>
            <person name="Hua S.X."/>
            <person name="Woyke T."/>
            <person name="Kerfeld C.A."/>
        </authorList>
    </citation>
    <scope>NUCLEOTIDE SEQUENCE [LARGE SCALE GENOMIC DNA]</scope>
    <source>
        <strain evidence="3">ATCC 27169 / PCC 6605</strain>
    </source>
</reference>
<dbReference type="HOGENOM" id="CLU_014589_0_0_3"/>
<evidence type="ECO:0000313" key="3">
    <source>
        <dbReference type="Proteomes" id="UP000010366"/>
    </source>
</evidence>
<dbReference type="KEGG" id="cmp:Cha6605_5933"/>
<dbReference type="RefSeq" id="WP_015162854.1">
    <property type="nucleotide sequence ID" value="NC_019697.1"/>
</dbReference>
<sequence>MKVSIIVKLLILGAISILPLGFVSASKQNRQYKLNKTNKIDRHRENIVFPADAGVLNVKNFGAKGDGMTDDTAAIQSLLNAHPNGGRIIYLPNGTYLVSQTIVWPPGTPGKGNEYKNTILQGQSQSGVTIKLKDSAAGFTIATTPKAVIFTGPAPAQRFGNSIRNLTVDTGTNNPGAIGIQFNANNQGSLRNVTIQSQDGQGINGLDMNFADEIGPLLVKNLTVIGFQYGIRTGFRINSQTLENISLQNQSVYGLYNTGQIVNIRGLKSDNTVTAIYNAGGRMTLLDSALNGTGAASRQPAIRSDFPLDLLVRNLKTSGYQVAIQNQDRPQVGATIAEFISSGGTINQFPSPRQTLNLPIKETPDVPWDNPAQTAWANVGSFGAIPGDGKDDTAAIQAAIDSGKTTVYLPVGVYHLNKTILIRNNVRRIVGTEAIVEVPKTVNPGFKVIGGKNPIVVFERIGSGYNPTTTLENASSRTLVIRDATNVSGNMTGSGDVFIENVVSNPWQTWTFNRQNVWARQFNVENTGTHITNNGGKLWILGLKTERGGTLIDTKGGGKTELLGGLAYSTTVGPDGTQNYPMFINNDSSISITLGEVNHGGSPNYTTYVREIRGKLVRDLTGSSLPNYVGSGKQIPLYVGYPIEK</sequence>
<organism evidence="2 3">
    <name type="scientific">Chamaesiphon minutus (strain ATCC 27169 / PCC 6605)</name>
    <dbReference type="NCBI Taxonomy" id="1173020"/>
    <lineage>
        <taxon>Bacteria</taxon>
        <taxon>Bacillati</taxon>
        <taxon>Cyanobacteriota</taxon>
        <taxon>Cyanophyceae</taxon>
        <taxon>Gomontiellales</taxon>
        <taxon>Chamaesiphonaceae</taxon>
        <taxon>Chamaesiphon</taxon>
    </lineage>
</organism>
<evidence type="ECO:0000313" key="2">
    <source>
        <dbReference type="EMBL" id="AFY96779.1"/>
    </source>
</evidence>
<dbReference type="SUPFAM" id="SSF51126">
    <property type="entry name" value="Pectin lyase-like"/>
    <property type="match status" value="2"/>
</dbReference>
<evidence type="ECO:0000259" key="1">
    <source>
        <dbReference type="Pfam" id="PF12708"/>
    </source>
</evidence>
<gene>
    <name evidence="2" type="ORF">Cha6605_5933</name>
</gene>
<dbReference type="InterPro" id="IPR011050">
    <property type="entry name" value="Pectin_lyase_fold/virulence"/>
</dbReference>
<protein>
    <submittedName>
        <fullName evidence="2">Endopolygalacturonase</fullName>
    </submittedName>
</protein>
<dbReference type="AlphaFoldDB" id="K9URB9"/>
<dbReference type="STRING" id="1173020.Cha6605_5933"/>
<dbReference type="eggNOG" id="COG5434">
    <property type="taxonomic scope" value="Bacteria"/>
</dbReference>